<dbReference type="EMBL" id="WUUL01000001">
    <property type="protein sequence ID" value="MXQ52390.1"/>
    <property type="molecule type" value="Genomic_DNA"/>
</dbReference>
<reference evidence="2 3" key="1">
    <citation type="submission" date="2019-12" db="EMBL/GenBank/DDBJ databases">
        <title>Whole-genome analyses of novel actinobacteria.</title>
        <authorList>
            <person name="Sahin N."/>
            <person name="Saygin H."/>
        </authorList>
    </citation>
    <scope>NUCLEOTIDE SEQUENCE [LARGE SCALE GENOMIC DNA]</scope>
    <source>
        <strain evidence="2 3">KC615</strain>
    </source>
</reference>
<accession>A0A6I4VRI2</accession>
<proteinExistence type="predicted"/>
<protein>
    <submittedName>
        <fullName evidence="2">Uncharacterized protein</fullName>
    </submittedName>
</protein>
<feature type="chain" id="PRO_5026062824" evidence="1">
    <location>
        <begin position="19"/>
        <end position="462"/>
    </location>
</feature>
<dbReference type="SUPFAM" id="SSF69318">
    <property type="entry name" value="Integrin alpha N-terminal domain"/>
    <property type="match status" value="1"/>
</dbReference>
<feature type="signal peptide" evidence="1">
    <location>
        <begin position="1"/>
        <end position="18"/>
    </location>
</feature>
<keyword evidence="3" id="KW-1185">Reference proteome</keyword>
<comment type="caution">
    <text evidence="2">The sequence shown here is derived from an EMBL/GenBank/DDBJ whole genome shotgun (WGS) entry which is preliminary data.</text>
</comment>
<name>A0A6I4VRI2_9BACL</name>
<dbReference type="RefSeq" id="WP_160799417.1">
    <property type="nucleotide sequence ID" value="NZ_WUUL01000001.1"/>
</dbReference>
<evidence type="ECO:0000313" key="2">
    <source>
        <dbReference type="EMBL" id="MXQ52390.1"/>
    </source>
</evidence>
<sequence>MFQLRSLVSILICTLFLAACSGKMLQTQKKTNDLSPEETAKIIAPFLPDGAMWMVPQYGKNRTPFFLVDFDHDQKEEVVGLFKQNQQLGLIVVQQEDDKWKKITQESFVGNQFQSAGAGDLTGDLKEEIVLSIEEGTEFDAQTKVLQWGKQQKLTSILHQKTTATVLEDLDQDKHPELIFFQKQPDMHTEATLYQAHQQKLQIKDTKMIDGTVEMSFLTVGKVQKNRLGIVADISVGAHGGKAGIYYIQNGRLHDVFDTLKDDQNNRLYNVKSQDINHDGIIDIAFTQMVQNSESLSNAEQPTIYRWFNWSEENQLKLVFQQYQDDILGLRLTFPPAWRGKMKASINPVSRTITFGLPLDEFNLIPIAEITAVKKSDWPTYKQYLDSYKKLDTFDYSILTTRNDVMYLSTIYNEKVSEQMNGLATYYRAKSLGMLPTHSKMKQWVELYHDAHKEYLRLPEMP</sequence>
<dbReference type="AlphaFoldDB" id="A0A6I4VRI2"/>
<dbReference type="PROSITE" id="PS51257">
    <property type="entry name" value="PROKAR_LIPOPROTEIN"/>
    <property type="match status" value="1"/>
</dbReference>
<gene>
    <name evidence="2" type="ORF">GSM42_01200</name>
</gene>
<dbReference type="Proteomes" id="UP000430692">
    <property type="component" value="Unassembled WGS sequence"/>
</dbReference>
<evidence type="ECO:0000256" key="1">
    <source>
        <dbReference type="SAM" id="SignalP"/>
    </source>
</evidence>
<dbReference type="InterPro" id="IPR028994">
    <property type="entry name" value="Integrin_alpha_N"/>
</dbReference>
<organism evidence="2 3">
    <name type="scientific">Shimazuella alba</name>
    <dbReference type="NCBI Taxonomy" id="2690964"/>
    <lineage>
        <taxon>Bacteria</taxon>
        <taxon>Bacillati</taxon>
        <taxon>Bacillota</taxon>
        <taxon>Bacilli</taxon>
        <taxon>Bacillales</taxon>
        <taxon>Thermoactinomycetaceae</taxon>
        <taxon>Shimazuella</taxon>
    </lineage>
</organism>
<keyword evidence="1" id="KW-0732">Signal</keyword>
<evidence type="ECO:0000313" key="3">
    <source>
        <dbReference type="Proteomes" id="UP000430692"/>
    </source>
</evidence>